<protein>
    <submittedName>
        <fullName evidence="3">Uncharacterized protein</fullName>
    </submittedName>
</protein>
<dbReference type="InParanoid" id="Q0V199"/>
<accession>Q0V199</accession>
<dbReference type="AlphaFoldDB" id="Q0V199"/>
<feature type="transmembrane region" description="Helical" evidence="2">
    <location>
        <begin position="241"/>
        <end position="261"/>
    </location>
</feature>
<dbReference type="EMBL" id="CH445327">
    <property type="protein sequence ID" value="EAT90427.1"/>
    <property type="molecule type" value="Genomic_DNA"/>
</dbReference>
<reference evidence="4" key="1">
    <citation type="journal article" date="2007" name="Plant Cell">
        <title>Dothideomycete-plant interactions illuminated by genome sequencing and EST analysis of the wheat pathogen Stagonospora nodorum.</title>
        <authorList>
            <person name="Hane J.K."/>
            <person name="Lowe R.G."/>
            <person name="Solomon P.S."/>
            <person name="Tan K.C."/>
            <person name="Schoch C.L."/>
            <person name="Spatafora J.W."/>
            <person name="Crous P.W."/>
            <person name="Kodira C."/>
            <person name="Birren B.W."/>
            <person name="Galagan J.E."/>
            <person name="Torriani S.F."/>
            <person name="McDonald B.A."/>
            <person name="Oliver R.P."/>
        </authorList>
    </citation>
    <scope>NUCLEOTIDE SEQUENCE [LARGE SCALE GENOMIC DNA]</scope>
    <source>
        <strain evidence="4">SN15 / ATCC MYA-4574 / FGSC 10173</strain>
    </source>
</reference>
<dbReference type="RefSeq" id="XP_001792832.1">
    <property type="nucleotide sequence ID" value="XM_001792780.1"/>
</dbReference>
<gene>
    <name evidence="3" type="ORF">SNOG_02215</name>
</gene>
<feature type="compositionally biased region" description="Basic residues" evidence="1">
    <location>
        <begin position="59"/>
        <end position="76"/>
    </location>
</feature>
<evidence type="ECO:0000313" key="3">
    <source>
        <dbReference type="EMBL" id="EAT90427.1"/>
    </source>
</evidence>
<evidence type="ECO:0000256" key="2">
    <source>
        <dbReference type="SAM" id="Phobius"/>
    </source>
</evidence>
<sequence length="311" mass="34068">MANDNAPDPMPRARKRLTGSDEPLPVAPPAQLHPLIADSQAARNIPSTHARTQPNKPLAARRAKGNSKVRVTHPPRRYSPTAFSIPNLAYATGLSTRRLPLRNEAEAGPSRFHNATRAGGGPSHRVNAIHTGNNLQSTNVATKETSKFVGLSTVGTVTPNPGFAVVDNQLLQLPHEILTNFAGLKPGTRIKLDLHAGSQRMGRPTWPIESIEMKSRTSNTSSCRCACVKYGIFSRIETRSLITLGLPIFPGVTGVVTYWSVRTDRKNIEDMKADWEATGQIWLGDVRAMQALELGDARARLRTARVNRWWA</sequence>
<keyword evidence="2" id="KW-0812">Transmembrane</keyword>
<evidence type="ECO:0000313" key="4">
    <source>
        <dbReference type="Proteomes" id="UP000001055"/>
    </source>
</evidence>
<organism evidence="3 4">
    <name type="scientific">Phaeosphaeria nodorum (strain SN15 / ATCC MYA-4574 / FGSC 10173)</name>
    <name type="common">Glume blotch fungus</name>
    <name type="synonym">Parastagonospora nodorum</name>
    <dbReference type="NCBI Taxonomy" id="321614"/>
    <lineage>
        <taxon>Eukaryota</taxon>
        <taxon>Fungi</taxon>
        <taxon>Dikarya</taxon>
        <taxon>Ascomycota</taxon>
        <taxon>Pezizomycotina</taxon>
        <taxon>Dothideomycetes</taxon>
        <taxon>Pleosporomycetidae</taxon>
        <taxon>Pleosporales</taxon>
        <taxon>Pleosporineae</taxon>
        <taxon>Phaeosphaeriaceae</taxon>
        <taxon>Parastagonospora</taxon>
    </lineage>
</organism>
<dbReference type="VEuPathDB" id="FungiDB:JI435_022150"/>
<name>Q0V199_PHANO</name>
<feature type="region of interest" description="Disordered" evidence="1">
    <location>
        <begin position="47"/>
        <end position="80"/>
    </location>
</feature>
<keyword evidence="2" id="KW-1133">Transmembrane helix</keyword>
<proteinExistence type="predicted"/>
<feature type="region of interest" description="Disordered" evidence="1">
    <location>
        <begin position="1"/>
        <end position="29"/>
    </location>
</feature>
<keyword evidence="2" id="KW-0472">Membrane</keyword>
<dbReference type="Proteomes" id="UP000001055">
    <property type="component" value="Unassembled WGS sequence"/>
</dbReference>
<dbReference type="GeneID" id="5969682"/>
<dbReference type="KEGG" id="pno:SNOG_02215"/>
<evidence type="ECO:0000256" key="1">
    <source>
        <dbReference type="SAM" id="MobiDB-lite"/>
    </source>
</evidence>